<dbReference type="InterPro" id="IPR030456">
    <property type="entry name" value="TF_fork_head_CS_2"/>
</dbReference>
<protein>
    <recommendedName>
        <fullName evidence="7">Forkhead box protein N3</fullName>
    </recommendedName>
</protein>
<feature type="compositionally biased region" description="Polar residues" evidence="9">
    <location>
        <begin position="102"/>
        <end position="119"/>
    </location>
</feature>
<reference evidence="11" key="1">
    <citation type="submission" date="2015-12" db="EMBL/GenBank/DDBJ databases">
        <title>De novo transcriptome assembly of four potential Pierce s Disease insect vectors from Arizona vineyards.</title>
        <authorList>
            <person name="Tassone E.E."/>
        </authorList>
    </citation>
    <scope>NUCLEOTIDE SEQUENCE</scope>
</reference>
<dbReference type="InterPro" id="IPR001766">
    <property type="entry name" value="Fork_head_dom"/>
</dbReference>
<dbReference type="InterPro" id="IPR018122">
    <property type="entry name" value="TF_fork_head_CS_1"/>
</dbReference>
<evidence type="ECO:0000313" key="11">
    <source>
        <dbReference type="EMBL" id="JAS09345.1"/>
    </source>
</evidence>
<dbReference type="SMART" id="SM00339">
    <property type="entry name" value="FH"/>
    <property type="match status" value="1"/>
</dbReference>
<dbReference type="Gene3D" id="1.10.10.10">
    <property type="entry name" value="Winged helix-like DNA-binding domain superfamily/Winged helix DNA-binding domain"/>
    <property type="match status" value="1"/>
</dbReference>
<feature type="DNA-binding region" description="Fork-head" evidence="8">
    <location>
        <begin position="139"/>
        <end position="224"/>
    </location>
</feature>
<dbReference type="EMBL" id="GEDC01027953">
    <property type="protein sequence ID" value="JAS09345.1"/>
    <property type="molecule type" value="Transcribed_RNA"/>
</dbReference>
<dbReference type="PROSITE" id="PS00658">
    <property type="entry name" value="FORK_HEAD_2"/>
    <property type="match status" value="1"/>
</dbReference>
<gene>
    <name evidence="11" type="ORF">g.38568</name>
</gene>
<dbReference type="InterPro" id="IPR047119">
    <property type="entry name" value="FOXN2/3-like"/>
</dbReference>
<evidence type="ECO:0000256" key="2">
    <source>
        <dbReference type="ARBA" id="ARBA00023015"/>
    </source>
</evidence>
<evidence type="ECO:0000256" key="6">
    <source>
        <dbReference type="ARBA" id="ARBA00034657"/>
    </source>
</evidence>
<dbReference type="SUPFAM" id="SSF46785">
    <property type="entry name" value="Winged helix' DNA-binding domain"/>
    <property type="match status" value="1"/>
</dbReference>
<proteinExistence type="predicted"/>
<sequence length="533" mass="58944">MAPERPGPEDEPGVTIGVGSPLTIPVTLLSIPNTVLHIKEGDGASEQSEKGSSEDDDLTSLTWLQDKNLLKGINLRTNGTEVQESPTSDYVDDSASDEPGDSTCSSANSSSPVPTTVPNAKNKHPHHIPYDPQIHTTSKPPYSFSCLIFMAIEDSPGKALPVKEIYGWILDHFPFYKNAPTGWKNSVRHNLSLNKCFRKVEKAPNLGKGSLWMVDPLYRPNLLQALQKAPYHPCNNLENASSRPHQQTISPVRTENQTDKKQSGNASSTRLPDPDLFPYLSRRLAASGLDVNESESNCDDPLDDVDAAAAMLELKHGPNARLNISQRRDEYHRRVGANLLLQTTRGVKRKIKDDVEVPEILLKVDGVLITSSPSEDHTYSAEPAKDAVKSEPTSPDEAFAEGSDSDSSWNIRVKLEPDERDIEEQRKIAEGADALLNLAGITTHLHQAPLPQTPATKKLSNTPFRPRLLRKSPPAKHRRIESDVNCLKNRWKPGLVTENNNIITPGMRHGDYGNLNKIRRRSGLQKSIAKFKR</sequence>
<keyword evidence="2" id="KW-0805">Transcription regulation</keyword>
<comment type="subcellular location">
    <subcellularLocation>
        <location evidence="1 8">Nucleus</location>
    </subcellularLocation>
</comment>
<dbReference type="PRINTS" id="PR00053">
    <property type="entry name" value="FORKHEAD"/>
</dbReference>
<dbReference type="InterPro" id="IPR047404">
    <property type="entry name" value="FH_FOXN3"/>
</dbReference>
<evidence type="ECO:0000256" key="3">
    <source>
        <dbReference type="ARBA" id="ARBA00023125"/>
    </source>
</evidence>
<evidence type="ECO:0000256" key="1">
    <source>
        <dbReference type="ARBA" id="ARBA00004123"/>
    </source>
</evidence>
<feature type="compositionally biased region" description="Polar residues" evidence="9">
    <location>
        <begin position="453"/>
        <end position="463"/>
    </location>
</feature>
<feature type="compositionally biased region" description="Acidic residues" evidence="9">
    <location>
        <begin position="90"/>
        <end position="100"/>
    </location>
</feature>
<keyword evidence="3 8" id="KW-0238">DNA-binding</keyword>
<feature type="region of interest" description="Disordered" evidence="9">
    <location>
        <begin position="234"/>
        <end position="275"/>
    </location>
</feature>
<dbReference type="AlphaFoldDB" id="A0A1B6C7X4"/>
<organism evidence="11">
    <name type="scientific">Clastoptera arizonana</name>
    <name type="common">Arizona spittle bug</name>
    <dbReference type="NCBI Taxonomy" id="38151"/>
    <lineage>
        <taxon>Eukaryota</taxon>
        <taxon>Metazoa</taxon>
        <taxon>Ecdysozoa</taxon>
        <taxon>Arthropoda</taxon>
        <taxon>Hexapoda</taxon>
        <taxon>Insecta</taxon>
        <taxon>Pterygota</taxon>
        <taxon>Neoptera</taxon>
        <taxon>Paraneoptera</taxon>
        <taxon>Hemiptera</taxon>
        <taxon>Auchenorrhyncha</taxon>
        <taxon>Cercopoidea</taxon>
        <taxon>Clastopteridae</taxon>
        <taxon>Clastoptera</taxon>
    </lineage>
</organism>
<dbReference type="InterPro" id="IPR036390">
    <property type="entry name" value="WH_DNA-bd_sf"/>
</dbReference>
<keyword evidence="4" id="KW-0804">Transcription</keyword>
<dbReference type="CDD" id="cd20059">
    <property type="entry name" value="FH_FOXN3"/>
    <property type="match status" value="1"/>
</dbReference>
<dbReference type="InterPro" id="IPR036388">
    <property type="entry name" value="WH-like_DNA-bd_sf"/>
</dbReference>
<name>A0A1B6C7X4_9HEMI</name>
<dbReference type="GO" id="GO:0000987">
    <property type="term" value="F:cis-regulatory region sequence-specific DNA binding"/>
    <property type="evidence" value="ECO:0007669"/>
    <property type="project" value="TreeGrafter"/>
</dbReference>
<keyword evidence="5 8" id="KW-0539">Nucleus</keyword>
<accession>A0A1B6C7X4</accession>
<evidence type="ECO:0000259" key="10">
    <source>
        <dbReference type="PROSITE" id="PS50039"/>
    </source>
</evidence>
<feature type="compositionally biased region" description="Polar residues" evidence="9">
    <location>
        <begin position="75"/>
        <end position="88"/>
    </location>
</feature>
<feature type="compositionally biased region" description="Basic residues" evidence="9">
    <location>
        <begin position="467"/>
        <end position="479"/>
    </location>
</feature>
<evidence type="ECO:0000256" key="8">
    <source>
        <dbReference type="PROSITE-ProRule" id="PRU00089"/>
    </source>
</evidence>
<evidence type="ECO:0000256" key="5">
    <source>
        <dbReference type="ARBA" id="ARBA00023242"/>
    </source>
</evidence>
<dbReference type="PROSITE" id="PS00657">
    <property type="entry name" value="FORK_HEAD_1"/>
    <property type="match status" value="1"/>
</dbReference>
<feature type="region of interest" description="Disordered" evidence="9">
    <location>
        <begin position="1"/>
        <end position="20"/>
    </location>
</feature>
<feature type="region of interest" description="Disordered" evidence="9">
    <location>
        <begin position="372"/>
        <end position="409"/>
    </location>
</feature>
<feature type="compositionally biased region" description="Polar residues" evidence="9">
    <location>
        <begin position="236"/>
        <end position="255"/>
    </location>
</feature>
<feature type="region of interest" description="Disordered" evidence="9">
    <location>
        <begin position="39"/>
        <end position="60"/>
    </location>
</feature>
<dbReference type="GO" id="GO:0005634">
    <property type="term" value="C:nucleus"/>
    <property type="evidence" value="ECO:0007669"/>
    <property type="project" value="UniProtKB-SubCell"/>
</dbReference>
<comment type="function">
    <text evidence="6">Acts as a transcriptional repressor. May be involved in DNA damage-inducible cell cycle arrests (checkpoints).</text>
</comment>
<feature type="domain" description="Fork-head" evidence="10">
    <location>
        <begin position="139"/>
        <end position="224"/>
    </location>
</feature>
<dbReference type="PANTHER" id="PTHR13962">
    <property type="entry name" value="FORKHEAD BOX PROTEIN N3-LIKE PROTEIN-RELATED"/>
    <property type="match status" value="1"/>
</dbReference>
<evidence type="ECO:0000256" key="9">
    <source>
        <dbReference type="SAM" id="MobiDB-lite"/>
    </source>
</evidence>
<evidence type="ECO:0000256" key="7">
    <source>
        <dbReference type="ARBA" id="ARBA00034870"/>
    </source>
</evidence>
<feature type="region of interest" description="Disordered" evidence="9">
    <location>
        <begin position="75"/>
        <end position="130"/>
    </location>
</feature>
<dbReference type="PROSITE" id="PS50039">
    <property type="entry name" value="FORK_HEAD_3"/>
    <property type="match status" value="1"/>
</dbReference>
<feature type="compositionally biased region" description="Basic and acidic residues" evidence="9">
    <location>
        <begin position="39"/>
        <end position="53"/>
    </location>
</feature>
<evidence type="ECO:0000256" key="4">
    <source>
        <dbReference type="ARBA" id="ARBA00023163"/>
    </source>
</evidence>
<feature type="compositionally biased region" description="Basic and acidic residues" evidence="9">
    <location>
        <begin position="374"/>
        <end position="389"/>
    </location>
</feature>
<dbReference type="GO" id="GO:0003700">
    <property type="term" value="F:DNA-binding transcription factor activity"/>
    <property type="evidence" value="ECO:0007669"/>
    <property type="project" value="InterPro"/>
</dbReference>
<feature type="region of interest" description="Disordered" evidence="9">
    <location>
        <begin position="451"/>
        <end position="480"/>
    </location>
</feature>
<dbReference type="Pfam" id="PF00250">
    <property type="entry name" value="Forkhead"/>
    <property type="match status" value="1"/>
</dbReference>
<dbReference type="PANTHER" id="PTHR13962:SF22">
    <property type="entry name" value="FORKHEAD BOX PROTEIN N3-LIKE PROTEIN"/>
    <property type="match status" value="1"/>
</dbReference>